<sequence>MLLLGNLVRGRVSKGEENEGLFTTGEMEKSDRAVTSGKRGRSSETPAPSISHHNQQEIQTRRLGFYRKLEPIPW</sequence>
<evidence type="ECO:0000313" key="2">
    <source>
        <dbReference type="EMBL" id="KAL2642743.1"/>
    </source>
</evidence>
<gene>
    <name evidence="2" type="ORF">R1flu_010330</name>
</gene>
<comment type="caution">
    <text evidence="2">The sequence shown here is derived from an EMBL/GenBank/DDBJ whole genome shotgun (WGS) entry which is preliminary data.</text>
</comment>
<organism evidence="2 3">
    <name type="scientific">Riccia fluitans</name>
    <dbReference type="NCBI Taxonomy" id="41844"/>
    <lineage>
        <taxon>Eukaryota</taxon>
        <taxon>Viridiplantae</taxon>
        <taxon>Streptophyta</taxon>
        <taxon>Embryophyta</taxon>
        <taxon>Marchantiophyta</taxon>
        <taxon>Marchantiopsida</taxon>
        <taxon>Marchantiidae</taxon>
        <taxon>Marchantiales</taxon>
        <taxon>Ricciaceae</taxon>
        <taxon>Riccia</taxon>
    </lineage>
</organism>
<accession>A0ABD1Z4S3</accession>
<dbReference type="EMBL" id="JBHFFA010000002">
    <property type="protein sequence ID" value="KAL2642743.1"/>
    <property type="molecule type" value="Genomic_DNA"/>
</dbReference>
<evidence type="ECO:0000256" key="1">
    <source>
        <dbReference type="SAM" id="MobiDB-lite"/>
    </source>
</evidence>
<feature type="compositionally biased region" description="Polar residues" evidence="1">
    <location>
        <begin position="43"/>
        <end position="58"/>
    </location>
</feature>
<proteinExistence type="predicted"/>
<evidence type="ECO:0000313" key="3">
    <source>
        <dbReference type="Proteomes" id="UP001605036"/>
    </source>
</evidence>
<reference evidence="2 3" key="1">
    <citation type="submission" date="2024-09" db="EMBL/GenBank/DDBJ databases">
        <title>Chromosome-scale assembly of Riccia fluitans.</title>
        <authorList>
            <person name="Paukszto L."/>
            <person name="Sawicki J."/>
            <person name="Karawczyk K."/>
            <person name="Piernik-Szablinska J."/>
            <person name="Szczecinska M."/>
            <person name="Mazdziarz M."/>
        </authorList>
    </citation>
    <scope>NUCLEOTIDE SEQUENCE [LARGE SCALE GENOMIC DNA]</scope>
    <source>
        <strain evidence="2">Rf_01</strain>
        <tissue evidence="2">Aerial parts of the thallus</tissue>
    </source>
</reference>
<dbReference type="AlphaFoldDB" id="A0ABD1Z4S3"/>
<feature type="region of interest" description="Disordered" evidence="1">
    <location>
        <begin position="18"/>
        <end position="62"/>
    </location>
</feature>
<keyword evidence="3" id="KW-1185">Reference proteome</keyword>
<name>A0ABD1Z4S3_9MARC</name>
<dbReference type="Proteomes" id="UP001605036">
    <property type="component" value="Unassembled WGS sequence"/>
</dbReference>
<protein>
    <submittedName>
        <fullName evidence="2">Uncharacterized protein</fullName>
    </submittedName>
</protein>